<dbReference type="AlphaFoldDB" id="A0A6N2LDM6"/>
<organism evidence="1">
    <name type="scientific">Salix viminalis</name>
    <name type="common">Common osier</name>
    <name type="synonym">Basket willow</name>
    <dbReference type="NCBI Taxonomy" id="40686"/>
    <lineage>
        <taxon>Eukaryota</taxon>
        <taxon>Viridiplantae</taxon>
        <taxon>Streptophyta</taxon>
        <taxon>Embryophyta</taxon>
        <taxon>Tracheophyta</taxon>
        <taxon>Spermatophyta</taxon>
        <taxon>Magnoliopsida</taxon>
        <taxon>eudicotyledons</taxon>
        <taxon>Gunneridae</taxon>
        <taxon>Pentapetalae</taxon>
        <taxon>rosids</taxon>
        <taxon>fabids</taxon>
        <taxon>Malpighiales</taxon>
        <taxon>Salicaceae</taxon>
        <taxon>Saliceae</taxon>
        <taxon>Salix</taxon>
    </lineage>
</organism>
<name>A0A6N2LDM6_SALVM</name>
<dbReference type="EMBL" id="CAADRP010001335">
    <property type="protein sequence ID" value="VFU38026.1"/>
    <property type="molecule type" value="Genomic_DNA"/>
</dbReference>
<reference evidence="1" key="1">
    <citation type="submission" date="2019-03" db="EMBL/GenBank/DDBJ databases">
        <authorList>
            <person name="Mank J."/>
            <person name="Almeida P."/>
        </authorList>
    </citation>
    <scope>NUCLEOTIDE SEQUENCE</scope>
    <source>
        <strain evidence="1">78183</strain>
    </source>
</reference>
<gene>
    <name evidence="1" type="ORF">SVIM_LOCUS204637</name>
</gene>
<sequence>MINLASFCSEKADNDKIFWPRILLLIPSFLVESCRLAVQPLWILQHGNGLVRWYVKIIVNGRIHTPGLLASYC</sequence>
<evidence type="ECO:0000313" key="1">
    <source>
        <dbReference type="EMBL" id="VFU38026.1"/>
    </source>
</evidence>
<accession>A0A6N2LDM6</accession>
<protein>
    <submittedName>
        <fullName evidence="1">Uncharacterized protein</fullName>
    </submittedName>
</protein>
<proteinExistence type="predicted"/>